<dbReference type="Proteomes" id="UP001497482">
    <property type="component" value="Chromosome 9"/>
</dbReference>
<accession>A0AAV2MQ24</accession>
<evidence type="ECO:0000313" key="2">
    <source>
        <dbReference type="Proteomes" id="UP001497482"/>
    </source>
</evidence>
<dbReference type="EMBL" id="OZ035831">
    <property type="protein sequence ID" value="CAL1615420.1"/>
    <property type="molecule type" value="Genomic_DNA"/>
</dbReference>
<proteinExistence type="predicted"/>
<organism evidence="1 2">
    <name type="scientific">Knipowitschia caucasica</name>
    <name type="common">Caucasian dwarf goby</name>
    <name type="synonym">Pomatoschistus caucasicus</name>
    <dbReference type="NCBI Taxonomy" id="637954"/>
    <lineage>
        <taxon>Eukaryota</taxon>
        <taxon>Metazoa</taxon>
        <taxon>Chordata</taxon>
        <taxon>Craniata</taxon>
        <taxon>Vertebrata</taxon>
        <taxon>Euteleostomi</taxon>
        <taxon>Actinopterygii</taxon>
        <taxon>Neopterygii</taxon>
        <taxon>Teleostei</taxon>
        <taxon>Neoteleostei</taxon>
        <taxon>Acanthomorphata</taxon>
        <taxon>Gobiaria</taxon>
        <taxon>Gobiiformes</taxon>
        <taxon>Gobioidei</taxon>
        <taxon>Gobiidae</taxon>
        <taxon>Gobiinae</taxon>
        <taxon>Knipowitschia</taxon>
    </lineage>
</organism>
<keyword evidence="2" id="KW-1185">Reference proteome</keyword>
<gene>
    <name evidence="1" type="ORF">KC01_LOCUS41381</name>
</gene>
<dbReference type="AlphaFoldDB" id="A0AAV2MQ24"/>
<name>A0AAV2MQ24_KNICA</name>
<protein>
    <submittedName>
        <fullName evidence="1">Uncharacterized protein</fullName>
    </submittedName>
</protein>
<reference evidence="1 2" key="1">
    <citation type="submission" date="2024-04" db="EMBL/GenBank/DDBJ databases">
        <authorList>
            <person name="Waldvogel A.-M."/>
            <person name="Schoenle A."/>
        </authorList>
    </citation>
    <scope>NUCLEOTIDE SEQUENCE [LARGE SCALE GENOMIC DNA]</scope>
</reference>
<sequence length="68" mass="7584">MTSELIRPPCPHLSRAMLTGHEWRQDAVRVVVVVVVVGNRTDACCCIWVAPRWYLHPPDPLPSSPLGP</sequence>
<evidence type="ECO:0000313" key="1">
    <source>
        <dbReference type="EMBL" id="CAL1615420.1"/>
    </source>
</evidence>